<evidence type="ECO:0000256" key="3">
    <source>
        <dbReference type="ARBA" id="ARBA00022741"/>
    </source>
</evidence>
<dbReference type="InterPro" id="IPR002975">
    <property type="entry name" value="Fungi_Gprotein_alpha"/>
</dbReference>
<feature type="binding site" evidence="6">
    <location>
        <begin position="276"/>
        <end position="280"/>
    </location>
    <ligand>
        <name>GTP</name>
        <dbReference type="ChEBI" id="CHEBI:37565"/>
    </ligand>
</feature>
<dbReference type="PANTHER" id="PTHR10218">
    <property type="entry name" value="GTP-BINDING PROTEIN ALPHA SUBUNIT"/>
    <property type="match status" value="1"/>
</dbReference>
<dbReference type="GO" id="GO:0005737">
    <property type="term" value="C:cytoplasm"/>
    <property type="evidence" value="ECO:0007669"/>
    <property type="project" value="TreeGrafter"/>
</dbReference>
<dbReference type="SUPFAM" id="SSF52540">
    <property type="entry name" value="P-loop containing nucleoside triphosphate hydrolases"/>
    <property type="match status" value="1"/>
</dbReference>
<evidence type="ECO:0000256" key="5">
    <source>
        <dbReference type="ARBA" id="ARBA00023224"/>
    </source>
</evidence>
<name>A0AAW0AEY4_9AGAR</name>
<dbReference type="InterPro" id="IPR011025">
    <property type="entry name" value="GproteinA_insert"/>
</dbReference>
<dbReference type="InterPro" id="IPR001019">
    <property type="entry name" value="Gprotein_alpha_su"/>
</dbReference>
<sequence length="497" mass="56492">MGGCVSSPVAPGAEVTDRDRQMHRQAEKALKEAKQKMAVQVKVRLSPCPHLSRCSGASRAPTVLLLGSGDSGKSTILKQMRLIHKVPFSPQETESFRQLVFENLTRGLKYLLDALPDMELELPSSYSPSSMQTRTSDNGDEEQWVKGWAPGEVGGLVRGTKGMPARDKEGVRGEGIVEDVEFVERAEDLGDGEPFPMRYYGPLSRLWNEEVVKTAWSRGNEAAVPENLHYFFSDLPRLFDPLYVPTEQDIVRARARTIGITETTFMLREHEMLMVDVGGQKSERRKWIHCFQDVTSILFLVSLSGYDQCLVEDRDANQMQDAMTIWDSICHSQWFKQTSIILFLNKDDLFQQKIKTSDIKSFFPDYDGEPGSAHAGRDYFKRRFGRLAQKAGRAKEREIYIHITTATDTELLRVIMAAVEALSCGQISPARRSSSNTRTLPFAFVFSRHLLPALRSLRRSLLFSFPFIFFFLLPPRKHRYLSAPRFLSFYYHPSIAV</sequence>
<dbReference type="GO" id="GO:0007186">
    <property type="term" value="P:G protein-coupled receptor signaling pathway"/>
    <property type="evidence" value="ECO:0007669"/>
    <property type="project" value="InterPro"/>
</dbReference>
<dbReference type="SMART" id="SM00275">
    <property type="entry name" value="G_alpha"/>
    <property type="match status" value="1"/>
</dbReference>
<dbReference type="AlphaFoldDB" id="A0AAW0AEY4"/>
<dbReference type="EMBL" id="JAWWNJ010000069">
    <property type="protein sequence ID" value="KAK7007839.1"/>
    <property type="molecule type" value="Genomic_DNA"/>
</dbReference>
<evidence type="ECO:0000256" key="6">
    <source>
        <dbReference type="PIRSR" id="PIRSR601019-1"/>
    </source>
</evidence>
<dbReference type="Gene3D" id="3.40.50.300">
    <property type="entry name" value="P-loop containing nucleotide triphosphate hydrolases"/>
    <property type="match status" value="2"/>
</dbReference>
<dbReference type="GO" id="GO:0005834">
    <property type="term" value="C:heterotrimeric G-protein complex"/>
    <property type="evidence" value="ECO:0007669"/>
    <property type="project" value="InterPro"/>
</dbReference>
<gene>
    <name evidence="9" type="ORF">R3P38DRAFT_2726107</name>
</gene>
<feature type="binding site" evidence="6">
    <location>
        <begin position="345"/>
        <end position="348"/>
    </location>
    <ligand>
        <name>GTP</name>
        <dbReference type="ChEBI" id="CHEBI:37565"/>
    </ligand>
</feature>
<dbReference type="SUPFAM" id="SSF47895">
    <property type="entry name" value="Transducin (alpha subunit), insertion domain"/>
    <property type="match status" value="1"/>
</dbReference>
<protein>
    <submittedName>
        <fullName evidence="9">Heterotrimeric G-protein alpha subunit 4</fullName>
    </submittedName>
</protein>
<evidence type="ECO:0000256" key="1">
    <source>
        <dbReference type="ARBA" id="ARBA00007976"/>
    </source>
</evidence>
<keyword evidence="3 6" id="KW-0547">Nucleotide-binding</keyword>
<dbReference type="Proteomes" id="UP001362999">
    <property type="component" value="Unassembled WGS sequence"/>
</dbReference>
<dbReference type="PANTHER" id="PTHR10218:SF242">
    <property type="entry name" value="GUANINE NUCLEOTIDE-BINDING PROTEIN ALPHA-1 SUBUNIT"/>
    <property type="match status" value="1"/>
</dbReference>
<dbReference type="GO" id="GO:0001664">
    <property type="term" value="F:G protein-coupled receptor binding"/>
    <property type="evidence" value="ECO:0007669"/>
    <property type="project" value="InterPro"/>
</dbReference>
<dbReference type="InterPro" id="IPR027417">
    <property type="entry name" value="P-loop_NTPase"/>
</dbReference>
<dbReference type="GO" id="GO:0046872">
    <property type="term" value="F:metal ion binding"/>
    <property type="evidence" value="ECO:0007669"/>
    <property type="project" value="UniProtKB-KW"/>
</dbReference>
<evidence type="ECO:0000256" key="7">
    <source>
        <dbReference type="PIRSR" id="PIRSR601019-2"/>
    </source>
</evidence>
<dbReference type="FunFam" id="3.40.50.300:FF:000051">
    <property type="entry name" value="Guanine nucleotide-binding protein subunit alpha"/>
    <property type="match status" value="1"/>
</dbReference>
<organism evidence="9 10">
    <name type="scientific">Favolaschia claudopus</name>
    <dbReference type="NCBI Taxonomy" id="2862362"/>
    <lineage>
        <taxon>Eukaryota</taxon>
        <taxon>Fungi</taxon>
        <taxon>Dikarya</taxon>
        <taxon>Basidiomycota</taxon>
        <taxon>Agaricomycotina</taxon>
        <taxon>Agaricomycetes</taxon>
        <taxon>Agaricomycetidae</taxon>
        <taxon>Agaricales</taxon>
        <taxon>Marasmiineae</taxon>
        <taxon>Mycenaceae</taxon>
        <taxon>Favolaschia</taxon>
    </lineage>
</organism>
<dbReference type="GO" id="GO:0031683">
    <property type="term" value="F:G-protein beta/gamma-subunit complex binding"/>
    <property type="evidence" value="ECO:0007669"/>
    <property type="project" value="InterPro"/>
</dbReference>
<feature type="region of interest" description="Disordered" evidence="8">
    <location>
        <begin position="1"/>
        <end position="23"/>
    </location>
</feature>
<keyword evidence="7" id="KW-0460">Magnesium</keyword>
<dbReference type="GO" id="GO:0005525">
    <property type="term" value="F:GTP binding"/>
    <property type="evidence" value="ECO:0007669"/>
    <property type="project" value="UniProtKB-KW"/>
</dbReference>
<dbReference type="CDD" id="cd00066">
    <property type="entry name" value="G-alpha"/>
    <property type="match status" value="1"/>
</dbReference>
<keyword evidence="5" id="KW-0807">Transducer</keyword>
<comment type="similarity">
    <text evidence="1">Belongs to the G-alpha family. G(q) subfamily.</text>
</comment>
<evidence type="ECO:0000256" key="8">
    <source>
        <dbReference type="SAM" id="MobiDB-lite"/>
    </source>
</evidence>
<feature type="binding site" evidence="7">
    <location>
        <position position="257"/>
    </location>
    <ligand>
        <name>Mg(2+)</name>
        <dbReference type="ChEBI" id="CHEBI:18420"/>
    </ligand>
</feature>
<keyword evidence="4 6" id="KW-0342">GTP-binding</keyword>
<evidence type="ECO:0000313" key="9">
    <source>
        <dbReference type="EMBL" id="KAK7007839.1"/>
    </source>
</evidence>
<dbReference type="GO" id="GO:0003924">
    <property type="term" value="F:GTPase activity"/>
    <property type="evidence" value="ECO:0007669"/>
    <property type="project" value="InterPro"/>
</dbReference>
<proteinExistence type="inferred from homology"/>
<feature type="binding site" evidence="6">
    <location>
        <position position="406"/>
    </location>
    <ligand>
        <name>GTP</name>
        <dbReference type="ChEBI" id="CHEBI:37565"/>
    </ligand>
</feature>
<feature type="binding site" evidence="7">
    <location>
        <position position="74"/>
    </location>
    <ligand>
        <name>Mg(2+)</name>
        <dbReference type="ChEBI" id="CHEBI:18420"/>
    </ligand>
</feature>
<evidence type="ECO:0000256" key="2">
    <source>
        <dbReference type="ARBA" id="ARBA00022723"/>
    </source>
</evidence>
<keyword evidence="2 7" id="KW-0479">Metal-binding</keyword>
<accession>A0AAW0AEY4</accession>
<comment type="caution">
    <text evidence="9">The sequence shown here is derived from an EMBL/GenBank/DDBJ whole genome shotgun (WGS) entry which is preliminary data.</text>
</comment>
<dbReference type="PROSITE" id="PS51882">
    <property type="entry name" value="G_ALPHA"/>
    <property type="match status" value="1"/>
</dbReference>
<feature type="region of interest" description="Disordered" evidence="8">
    <location>
        <begin position="123"/>
        <end position="145"/>
    </location>
</feature>
<dbReference type="PRINTS" id="PR00318">
    <property type="entry name" value="GPROTEINA"/>
</dbReference>
<dbReference type="PRINTS" id="PR01241">
    <property type="entry name" value="GPROTEINAFNG"/>
</dbReference>
<dbReference type="GO" id="GO:0000750">
    <property type="term" value="P:pheromone-dependent signal transduction involved in conjugation with cellular fusion"/>
    <property type="evidence" value="ECO:0007669"/>
    <property type="project" value="TreeGrafter"/>
</dbReference>
<evidence type="ECO:0000256" key="4">
    <source>
        <dbReference type="ARBA" id="ARBA00023134"/>
    </source>
</evidence>
<dbReference type="Pfam" id="PF00503">
    <property type="entry name" value="G-alpha"/>
    <property type="match status" value="1"/>
</dbReference>
<evidence type="ECO:0000313" key="10">
    <source>
        <dbReference type="Proteomes" id="UP001362999"/>
    </source>
</evidence>
<keyword evidence="10" id="KW-1185">Reference proteome</keyword>
<reference evidence="9 10" key="1">
    <citation type="journal article" date="2024" name="J Genomics">
        <title>Draft genome sequencing and assembly of Favolaschia claudopus CIRM-BRFM 2984 isolated from oak limbs.</title>
        <authorList>
            <person name="Navarro D."/>
            <person name="Drula E."/>
            <person name="Chaduli D."/>
            <person name="Cazenave R."/>
            <person name="Ahrendt S."/>
            <person name="Wang J."/>
            <person name="Lipzen A."/>
            <person name="Daum C."/>
            <person name="Barry K."/>
            <person name="Grigoriev I.V."/>
            <person name="Favel A."/>
            <person name="Rosso M.N."/>
            <person name="Martin F."/>
        </authorList>
    </citation>
    <scope>NUCLEOTIDE SEQUENCE [LARGE SCALE GENOMIC DNA]</scope>
    <source>
        <strain evidence="9 10">CIRM-BRFM 2984</strain>
    </source>
</reference>